<dbReference type="InterPro" id="IPR018211">
    <property type="entry name" value="ADH_Fe_CS"/>
</dbReference>
<dbReference type="PROSITE" id="PS00060">
    <property type="entry name" value="ADH_IRON_2"/>
    <property type="match status" value="1"/>
</dbReference>
<comment type="similarity">
    <text evidence="1">Belongs to the iron-containing alcohol dehydrogenase family.</text>
</comment>
<evidence type="ECO:0000256" key="3">
    <source>
        <dbReference type="ARBA" id="ARBA00023027"/>
    </source>
</evidence>
<feature type="domain" description="Alcohol dehydrogenase iron-type/glycerol dehydrogenase GldA" evidence="4">
    <location>
        <begin position="16"/>
        <end position="182"/>
    </location>
</feature>
<protein>
    <submittedName>
        <fullName evidence="6">Iron-containing alcohol dehydrogenase</fullName>
    </submittedName>
</protein>
<evidence type="ECO:0000256" key="2">
    <source>
        <dbReference type="ARBA" id="ARBA00023002"/>
    </source>
</evidence>
<dbReference type="PANTHER" id="PTHR11496">
    <property type="entry name" value="ALCOHOL DEHYDROGENASE"/>
    <property type="match status" value="1"/>
</dbReference>
<dbReference type="Gene3D" id="3.40.50.1970">
    <property type="match status" value="1"/>
</dbReference>
<dbReference type="OrthoDB" id="57329at2157"/>
<evidence type="ECO:0000259" key="5">
    <source>
        <dbReference type="Pfam" id="PF25137"/>
    </source>
</evidence>
<dbReference type="STRING" id="521011.Mpal_2250"/>
<dbReference type="InterPro" id="IPR039697">
    <property type="entry name" value="Alcohol_dehydrogenase_Fe"/>
</dbReference>
<feature type="domain" description="Fe-containing alcohol dehydrogenase-like C-terminal" evidence="5">
    <location>
        <begin position="194"/>
        <end position="386"/>
    </location>
</feature>
<accession>B8GE42</accession>
<keyword evidence="3" id="KW-0520">NAD</keyword>
<dbReference type="HOGENOM" id="CLU_007207_0_0_2"/>
<gene>
    <name evidence="6" type="ordered locus">Mpal_2250</name>
</gene>
<evidence type="ECO:0000313" key="7">
    <source>
        <dbReference type="Proteomes" id="UP000002457"/>
    </source>
</evidence>
<evidence type="ECO:0000256" key="1">
    <source>
        <dbReference type="ARBA" id="ARBA00007358"/>
    </source>
</evidence>
<dbReference type="CDD" id="cd17814">
    <property type="entry name" value="Fe-ADH-like"/>
    <property type="match status" value="1"/>
</dbReference>
<dbReference type="GeneID" id="7272547"/>
<keyword evidence="2" id="KW-0560">Oxidoreductase</keyword>
<evidence type="ECO:0000259" key="4">
    <source>
        <dbReference type="Pfam" id="PF00465"/>
    </source>
</evidence>
<dbReference type="AlphaFoldDB" id="B8GE42"/>
<sequence>MIPTNTSRLRKFVSPEFVYGSGARMLAGQYARNFGARKVLLVTDPGVVRTGYVDEVVQTLTEVGVSVHLFDQVSSNPRVEEVMEGALLYQAGGCNGIVAVGGGSAIDCAKGIGIVSAHHEHIISFEGVDQVKRPGPPLVCVPTTAGSSADLSQFAIIYDQTRRRKFAIISKAIVPDVSLIDPDTLITLPSHLIAVTGFDALAHAIEAFVSNASSPITDLQALAAIRLLATTLPQVTESTTNGQRESLMLASLEAGLAFSNASLGASHAMAHALGGLLDIPHGVCNAILLEKVVAFNFSAVPERYTRIGEIFGLDLKDKSDQEVKESVCAGIRGLAAGIKDMPDLKMLGVTRDVISLMAADAMEDPCMVTNPKKPTVEEIEAIYEELL</sequence>
<proteinExistence type="inferred from homology"/>
<name>B8GE42_METPE</name>
<dbReference type="SUPFAM" id="SSF56796">
    <property type="entry name" value="Dehydroquinate synthase-like"/>
    <property type="match status" value="1"/>
</dbReference>
<dbReference type="FunFam" id="3.40.50.1970:FF:000003">
    <property type="entry name" value="Alcohol dehydrogenase, iron-containing"/>
    <property type="match status" value="1"/>
</dbReference>
<dbReference type="GO" id="GO:0046872">
    <property type="term" value="F:metal ion binding"/>
    <property type="evidence" value="ECO:0007669"/>
    <property type="project" value="InterPro"/>
</dbReference>
<dbReference type="EMBL" id="CP001338">
    <property type="protein sequence ID" value="ACL17543.1"/>
    <property type="molecule type" value="Genomic_DNA"/>
</dbReference>
<dbReference type="Pfam" id="PF00465">
    <property type="entry name" value="Fe-ADH"/>
    <property type="match status" value="1"/>
</dbReference>
<dbReference type="FunFam" id="1.20.1090.10:FF:000001">
    <property type="entry name" value="Aldehyde-alcohol dehydrogenase"/>
    <property type="match status" value="1"/>
</dbReference>
<dbReference type="Gene3D" id="1.20.1090.10">
    <property type="entry name" value="Dehydroquinate synthase-like - alpha domain"/>
    <property type="match status" value="1"/>
</dbReference>
<reference evidence="6 7" key="1">
    <citation type="journal article" date="2015" name="Genome Announc.">
        <title>Complete Genome Sequence of Methanosphaerula palustris E1-9CT, a Hydrogenotrophic Methanogen Isolated from a Minerotrophic Fen Peatland.</title>
        <authorList>
            <person name="Cadillo-Quiroz H."/>
            <person name="Browne P."/>
            <person name="Kyrpides N."/>
            <person name="Woyke T."/>
            <person name="Goodwin L."/>
            <person name="Detter C."/>
            <person name="Yavitt J.B."/>
            <person name="Zinder S.H."/>
        </authorList>
    </citation>
    <scope>NUCLEOTIDE SEQUENCE [LARGE SCALE GENOMIC DNA]</scope>
    <source>
        <strain evidence="7">ATCC BAA-1556 / DSM 19958 / E1-9c</strain>
    </source>
</reference>
<dbReference type="eggNOG" id="arCOG00984">
    <property type="taxonomic scope" value="Archaea"/>
</dbReference>
<dbReference type="KEGG" id="mpl:Mpal_2250"/>
<dbReference type="NCBIfam" id="NF041833">
    <property type="entry name" value="Fe_ADH_ErcA"/>
    <property type="match status" value="1"/>
</dbReference>
<keyword evidence="7" id="KW-1185">Reference proteome</keyword>
<dbReference type="RefSeq" id="WP_012618862.1">
    <property type="nucleotide sequence ID" value="NC_011832.1"/>
</dbReference>
<dbReference type="InterPro" id="IPR056798">
    <property type="entry name" value="ADH_Fe_C"/>
</dbReference>
<dbReference type="PANTHER" id="PTHR11496:SF102">
    <property type="entry name" value="ALCOHOL DEHYDROGENASE 4"/>
    <property type="match status" value="1"/>
</dbReference>
<dbReference type="Pfam" id="PF25137">
    <property type="entry name" value="ADH_Fe_C"/>
    <property type="match status" value="1"/>
</dbReference>
<dbReference type="InterPro" id="IPR001670">
    <property type="entry name" value="ADH_Fe/GldA"/>
</dbReference>
<evidence type="ECO:0000313" key="6">
    <source>
        <dbReference type="EMBL" id="ACL17543.1"/>
    </source>
</evidence>
<organism evidence="6 7">
    <name type="scientific">Methanosphaerula palustris (strain ATCC BAA-1556 / DSM 19958 / E1-9c)</name>
    <dbReference type="NCBI Taxonomy" id="521011"/>
    <lineage>
        <taxon>Archaea</taxon>
        <taxon>Methanobacteriati</taxon>
        <taxon>Methanobacteriota</taxon>
        <taxon>Stenosarchaea group</taxon>
        <taxon>Methanomicrobia</taxon>
        <taxon>Methanomicrobiales</taxon>
        <taxon>Methanoregulaceae</taxon>
        <taxon>Methanosphaerula</taxon>
    </lineage>
</organism>
<dbReference type="Proteomes" id="UP000002457">
    <property type="component" value="Chromosome"/>
</dbReference>
<dbReference type="GO" id="GO:0004022">
    <property type="term" value="F:alcohol dehydrogenase (NAD+) activity"/>
    <property type="evidence" value="ECO:0007669"/>
    <property type="project" value="TreeGrafter"/>
</dbReference>
<dbReference type="PROSITE" id="PS00913">
    <property type="entry name" value="ADH_IRON_1"/>
    <property type="match status" value="1"/>
</dbReference>